<reference evidence="2" key="1">
    <citation type="submission" date="2022-11" db="UniProtKB">
        <authorList>
            <consortium name="WormBaseParasite"/>
        </authorList>
    </citation>
    <scope>IDENTIFICATION</scope>
</reference>
<sequence length="325" mass="36970">MESNDVPNEILLYVWPSDFGLASVDVNCLQAMVASKISAAPVKFISSLNHGISPSGTFPLLVHNDVKLTDFGKIAEYLRNTKLDIVLDGDLTPSQRSEFVVYSSYLKSRLLPAVYHLLWADRSNYSAVTHQWYSSRMTFPWNMFYLEKRRKQAQKYLQALGKNENMIIKDCLQTLNSLSAKLGDNKYFCGDKPCSLDALIFGYLAPLLKLPLPSDRVQLHIQSLPNLARFVESIICIYLPLSEEQIRQQSYDKKFWEKRKTRAQREAEENKLRKQQKKTEADRAGSGSMRDTIIFATGALTLSVLFAIHTGIISFVREGDILETD</sequence>
<organism evidence="1 2">
    <name type="scientific">Panagrolaimus sp. JU765</name>
    <dbReference type="NCBI Taxonomy" id="591449"/>
    <lineage>
        <taxon>Eukaryota</taxon>
        <taxon>Metazoa</taxon>
        <taxon>Ecdysozoa</taxon>
        <taxon>Nematoda</taxon>
        <taxon>Chromadorea</taxon>
        <taxon>Rhabditida</taxon>
        <taxon>Tylenchina</taxon>
        <taxon>Panagrolaimomorpha</taxon>
        <taxon>Panagrolaimoidea</taxon>
        <taxon>Panagrolaimidae</taxon>
        <taxon>Panagrolaimus</taxon>
    </lineage>
</organism>
<dbReference type="Proteomes" id="UP000887576">
    <property type="component" value="Unplaced"/>
</dbReference>
<name>A0AC34QKL1_9BILA</name>
<accession>A0AC34QKL1</accession>
<proteinExistence type="predicted"/>
<evidence type="ECO:0000313" key="2">
    <source>
        <dbReference type="WBParaSite" id="JU765_v2.g17160.t1"/>
    </source>
</evidence>
<protein>
    <submittedName>
        <fullName evidence="2">Metaxin</fullName>
    </submittedName>
</protein>
<evidence type="ECO:0000313" key="1">
    <source>
        <dbReference type="Proteomes" id="UP000887576"/>
    </source>
</evidence>
<dbReference type="WBParaSite" id="JU765_v2.g17160.t1">
    <property type="protein sequence ID" value="JU765_v2.g17160.t1"/>
    <property type="gene ID" value="JU765_v2.g17160"/>
</dbReference>